<gene>
    <name evidence="2" type="ORF">RM543_03385</name>
</gene>
<dbReference type="EMBL" id="JAVRHL010000001">
    <property type="protein sequence ID" value="MDT0681716.1"/>
    <property type="molecule type" value="Genomic_DNA"/>
</dbReference>
<sequence length="67" mass="6582">MSRFVCIALILALAGCGGAGAPRNDPFGAKRDPVSVSGTVKAGYASERPGFGGGLVTGGDVIVSMTP</sequence>
<accession>A0ABU3DDC4</accession>
<reference evidence="2 3" key="1">
    <citation type="submission" date="2023-09" db="EMBL/GenBank/DDBJ databases">
        <authorList>
            <person name="Rey-Velasco X."/>
        </authorList>
    </citation>
    <scope>NUCLEOTIDE SEQUENCE [LARGE SCALE GENOMIC DNA]</scope>
    <source>
        <strain evidence="2 3">F158</strain>
    </source>
</reference>
<dbReference type="Proteomes" id="UP001265259">
    <property type="component" value="Unassembled WGS sequence"/>
</dbReference>
<keyword evidence="3" id="KW-1185">Reference proteome</keyword>
<keyword evidence="1" id="KW-0732">Signal</keyword>
<name>A0ABU3DDC4_9RHOB</name>
<protein>
    <recommendedName>
        <fullName evidence="4">Argininosuccinate lyase</fullName>
    </recommendedName>
</protein>
<feature type="signal peptide" evidence="1">
    <location>
        <begin position="1"/>
        <end position="21"/>
    </location>
</feature>
<proteinExistence type="predicted"/>
<organism evidence="2 3">
    <name type="scientific">Tropicimonas omnivorans</name>
    <dbReference type="NCBI Taxonomy" id="3075590"/>
    <lineage>
        <taxon>Bacteria</taxon>
        <taxon>Pseudomonadati</taxon>
        <taxon>Pseudomonadota</taxon>
        <taxon>Alphaproteobacteria</taxon>
        <taxon>Rhodobacterales</taxon>
        <taxon>Roseobacteraceae</taxon>
        <taxon>Tropicimonas</taxon>
    </lineage>
</organism>
<evidence type="ECO:0000313" key="3">
    <source>
        <dbReference type="Proteomes" id="UP001265259"/>
    </source>
</evidence>
<evidence type="ECO:0008006" key="4">
    <source>
        <dbReference type="Google" id="ProtNLM"/>
    </source>
</evidence>
<comment type="caution">
    <text evidence="2">The sequence shown here is derived from an EMBL/GenBank/DDBJ whole genome shotgun (WGS) entry which is preliminary data.</text>
</comment>
<dbReference type="PROSITE" id="PS51257">
    <property type="entry name" value="PROKAR_LIPOPROTEIN"/>
    <property type="match status" value="1"/>
</dbReference>
<feature type="chain" id="PRO_5046236000" description="Argininosuccinate lyase" evidence="1">
    <location>
        <begin position="22"/>
        <end position="67"/>
    </location>
</feature>
<evidence type="ECO:0000256" key="1">
    <source>
        <dbReference type="SAM" id="SignalP"/>
    </source>
</evidence>
<evidence type="ECO:0000313" key="2">
    <source>
        <dbReference type="EMBL" id="MDT0681716.1"/>
    </source>
</evidence>
<dbReference type="RefSeq" id="WP_311689486.1">
    <property type="nucleotide sequence ID" value="NZ_JAVRHL010000001.1"/>
</dbReference>